<dbReference type="EMBL" id="SSSN01000005">
    <property type="protein sequence ID" value="THG34528.1"/>
    <property type="molecule type" value="Genomic_DNA"/>
</dbReference>
<comment type="caution">
    <text evidence="6">The sequence shown here is derived from an EMBL/GenBank/DDBJ whole genome shotgun (WGS) entry which is preliminary data.</text>
</comment>
<sequence length="698" mass="75422">MSIQSKLLIMLLAVSLVSAIVVGVIGFINGRDSLRASAFHQLTTIRELRGEEIQREFSSLQLGVQLDSRNASAVDATTALVDGFAQLQSSTLSADDESKLNDFYAEQFVPALEKRSGNSYSPDAFVPATPAGRYLQAHYTDGRAYDDYDAGLALDDAGDGSAWSAASAQYNPYFKGLVDDLGYEDVLVMNREGDVVYSAYKSVDLGVSMKEEPYTNSALTQAFDQVMRNGSLDEVVTTDFERYLPSLNVPTAWVVSPVGSATNIVGAMAVQIPITQINSVMTGNEKWSAQGLGTTGEVYLAGPDKTMRSVSRLLTEHPKRYAATVVDNGTSPAVAKRIVAVKGTVELQPVDFEGTRRALQGKSGTAITADYTSSDSLVAYAPLQIDGLNWVIVAHMDAAEAFAPVDEFTRNLVISTLALLLIVSMLSLLLAQVFTRPVRRLVDAVRAVAAGDLTVRVPAVAHDEFGDLGRAFNDMSASLRTKQDLIDEQRTENEKLLLTLMPESMAKRYREGEEVISEQHDDVAVVFAELVGFDEYVAALSSTEEMAALNTLVRGFDEAADRTGVEKVRTLRGGYLASSGLIVPRVDNARRAVEFALEMRRVVERFNAAHDTRLDLRAGVDMGPVTSGLVGRTSLAYDLWGDAVSLAYAVRGATTEPGVYVSQAVRDRLADSIEIVAAGAIDTTAGQQQVWRVTGTSR</sequence>
<name>A0A4S4FVZ3_9MICO</name>
<organism evidence="6 7">
    <name type="scientific">Orlajensenia flava</name>
    <dbReference type="NCBI Taxonomy" id="2565934"/>
    <lineage>
        <taxon>Bacteria</taxon>
        <taxon>Bacillati</taxon>
        <taxon>Actinomycetota</taxon>
        <taxon>Actinomycetes</taxon>
        <taxon>Micrococcales</taxon>
        <taxon>Microbacteriaceae</taxon>
        <taxon>Orlajensenia</taxon>
    </lineage>
</organism>
<dbReference type="PROSITE" id="PS50125">
    <property type="entry name" value="GUANYLATE_CYCLASE_2"/>
    <property type="match status" value="1"/>
</dbReference>
<dbReference type="InterPro" id="IPR029787">
    <property type="entry name" value="Nucleotide_cyclase"/>
</dbReference>
<dbReference type="SMART" id="SM00044">
    <property type="entry name" value="CYCc"/>
    <property type="match status" value="1"/>
</dbReference>
<keyword evidence="2 3" id="KW-1133">Transmembrane helix</keyword>
<evidence type="ECO:0000256" key="2">
    <source>
        <dbReference type="ARBA" id="ARBA00022989"/>
    </source>
</evidence>
<feature type="domain" description="Guanylate cyclase" evidence="4">
    <location>
        <begin position="524"/>
        <end position="651"/>
    </location>
</feature>
<dbReference type="SMART" id="SM00304">
    <property type="entry name" value="HAMP"/>
    <property type="match status" value="1"/>
</dbReference>
<dbReference type="Gene3D" id="1.10.8.500">
    <property type="entry name" value="HAMP domain in histidine kinase"/>
    <property type="match status" value="1"/>
</dbReference>
<dbReference type="Proteomes" id="UP000307380">
    <property type="component" value="Unassembled WGS sequence"/>
</dbReference>
<dbReference type="InterPro" id="IPR003660">
    <property type="entry name" value="HAMP_dom"/>
</dbReference>
<keyword evidence="7" id="KW-1185">Reference proteome</keyword>
<proteinExistence type="predicted"/>
<dbReference type="CDD" id="cd06225">
    <property type="entry name" value="HAMP"/>
    <property type="match status" value="1"/>
</dbReference>
<feature type="domain" description="HAMP" evidence="5">
    <location>
        <begin position="432"/>
        <end position="484"/>
    </location>
</feature>
<dbReference type="GO" id="GO:0016020">
    <property type="term" value="C:membrane"/>
    <property type="evidence" value="ECO:0007669"/>
    <property type="project" value="InterPro"/>
</dbReference>
<evidence type="ECO:0000256" key="1">
    <source>
        <dbReference type="ARBA" id="ARBA00022692"/>
    </source>
</evidence>
<evidence type="ECO:0000313" key="6">
    <source>
        <dbReference type="EMBL" id="THG34528.1"/>
    </source>
</evidence>
<dbReference type="SUPFAM" id="SSF55073">
    <property type="entry name" value="Nucleotide cyclase"/>
    <property type="match status" value="1"/>
</dbReference>
<keyword evidence="3" id="KW-0472">Membrane</keyword>
<evidence type="ECO:0000256" key="3">
    <source>
        <dbReference type="SAM" id="Phobius"/>
    </source>
</evidence>
<dbReference type="PROSITE" id="PS50885">
    <property type="entry name" value="HAMP"/>
    <property type="match status" value="1"/>
</dbReference>
<dbReference type="SUPFAM" id="SSF158472">
    <property type="entry name" value="HAMP domain-like"/>
    <property type="match status" value="1"/>
</dbReference>
<dbReference type="AlphaFoldDB" id="A0A4S4FVZ3"/>
<accession>A0A4S4FVZ3</accession>
<feature type="transmembrane region" description="Helical" evidence="3">
    <location>
        <begin position="412"/>
        <end position="431"/>
    </location>
</feature>
<keyword evidence="1 3" id="KW-0812">Transmembrane</keyword>
<dbReference type="GO" id="GO:0009190">
    <property type="term" value="P:cyclic nucleotide biosynthetic process"/>
    <property type="evidence" value="ECO:0007669"/>
    <property type="project" value="InterPro"/>
</dbReference>
<dbReference type="OrthoDB" id="9806704at2"/>
<reference evidence="6 7" key="1">
    <citation type="submission" date="2019-04" db="EMBL/GenBank/DDBJ databases">
        <authorList>
            <person name="Jiang L."/>
        </authorList>
    </citation>
    <scope>NUCLEOTIDE SEQUENCE [LARGE SCALE GENOMIC DNA]</scope>
    <source>
        <strain evidence="6 7">YIM 131861</strain>
    </source>
</reference>
<gene>
    <name evidence="6" type="ORF">E6C70_09755</name>
</gene>
<dbReference type="Gene3D" id="3.30.450.20">
    <property type="entry name" value="PAS domain"/>
    <property type="match status" value="1"/>
</dbReference>
<dbReference type="PANTHER" id="PTHR45655">
    <property type="entry name" value="GUANYLATE CYCLASE SOLUBLE SUBUNIT BETA-2"/>
    <property type="match status" value="1"/>
</dbReference>
<protein>
    <submittedName>
        <fullName evidence="6">HAMP domain-containing protein</fullName>
    </submittedName>
</protein>
<dbReference type="GO" id="GO:0035556">
    <property type="term" value="P:intracellular signal transduction"/>
    <property type="evidence" value="ECO:0007669"/>
    <property type="project" value="InterPro"/>
</dbReference>
<dbReference type="PANTHER" id="PTHR45655:SF13">
    <property type="entry name" value="SOLUBLE GUANYLATE CYCLASE GCY-32-RELATED"/>
    <property type="match status" value="1"/>
</dbReference>
<evidence type="ECO:0000259" key="5">
    <source>
        <dbReference type="PROSITE" id="PS50885"/>
    </source>
</evidence>
<dbReference type="Pfam" id="PF00672">
    <property type="entry name" value="HAMP"/>
    <property type="match status" value="1"/>
</dbReference>
<dbReference type="GO" id="GO:0004016">
    <property type="term" value="F:adenylate cyclase activity"/>
    <property type="evidence" value="ECO:0007669"/>
    <property type="project" value="UniProtKB-ARBA"/>
</dbReference>
<dbReference type="Pfam" id="PF00211">
    <property type="entry name" value="Guanylate_cyc"/>
    <property type="match status" value="1"/>
</dbReference>
<evidence type="ECO:0000313" key="7">
    <source>
        <dbReference type="Proteomes" id="UP000307380"/>
    </source>
</evidence>
<dbReference type="CDD" id="cd07302">
    <property type="entry name" value="CHD"/>
    <property type="match status" value="1"/>
</dbReference>
<feature type="transmembrane region" description="Helical" evidence="3">
    <location>
        <begin position="7"/>
        <end position="28"/>
    </location>
</feature>
<dbReference type="Gene3D" id="3.30.70.1230">
    <property type="entry name" value="Nucleotide cyclase"/>
    <property type="match status" value="1"/>
</dbReference>
<evidence type="ECO:0000259" key="4">
    <source>
        <dbReference type="PROSITE" id="PS50125"/>
    </source>
</evidence>
<dbReference type="InterPro" id="IPR001054">
    <property type="entry name" value="A/G_cyclase"/>
</dbReference>